<keyword evidence="2" id="KW-1185">Reference proteome</keyword>
<dbReference type="AlphaFoldDB" id="A0A6S7GXH0"/>
<proteinExistence type="predicted"/>
<gene>
    <name evidence="1" type="ORF">PACLA_8A039368</name>
</gene>
<evidence type="ECO:0000313" key="1">
    <source>
        <dbReference type="EMBL" id="CAB3994882.1"/>
    </source>
</evidence>
<feature type="non-terminal residue" evidence="1">
    <location>
        <position position="1"/>
    </location>
</feature>
<organism evidence="1 2">
    <name type="scientific">Paramuricea clavata</name>
    <name type="common">Red gorgonian</name>
    <name type="synonym">Violescent sea-whip</name>
    <dbReference type="NCBI Taxonomy" id="317549"/>
    <lineage>
        <taxon>Eukaryota</taxon>
        <taxon>Metazoa</taxon>
        <taxon>Cnidaria</taxon>
        <taxon>Anthozoa</taxon>
        <taxon>Octocorallia</taxon>
        <taxon>Malacalcyonacea</taxon>
        <taxon>Plexauridae</taxon>
        <taxon>Paramuricea</taxon>
    </lineage>
</organism>
<dbReference type="OrthoDB" id="411823at2759"/>
<evidence type="ECO:0000313" key="2">
    <source>
        <dbReference type="Proteomes" id="UP001152795"/>
    </source>
</evidence>
<dbReference type="EMBL" id="CACRXK020002559">
    <property type="protein sequence ID" value="CAB3994882.1"/>
    <property type="molecule type" value="Genomic_DNA"/>
</dbReference>
<dbReference type="Proteomes" id="UP001152795">
    <property type="component" value="Unassembled WGS sequence"/>
</dbReference>
<comment type="caution">
    <text evidence="1">The sequence shown here is derived from an EMBL/GenBank/DDBJ whole genome shotgun (WGS) entry which is preliminary data.</text>
</comment>
<reference evidence="1" key="1">
    <citation type="submission" date="2020-04" db="EMBL/GenBank/DDBJ databases">
        <authorList>
            <person name="Alioto T."/>
            <person name="Alioto T."/>
            <person name="Gomez Garrido J."/>
        </authorList>
    </citation>
    <scope>NUCLEOTIDE SEQUENCE</scope>
    <source>
        <strain evidence="1">A484AB</strain>
    </source>
</reference>
<sequence length="85" mass="9939">EDNYRGIQPKILGADLDDKLNFNKHISEVCKCSSQKVGVILRLRNLILTKSKLDLYKTSVLPQLTYCHTVWYFCKAPDRRKLERV</sequence>
<feature type="non-terminal residue" evidence="1">
    <location>
        <position position="85"/>
    </location>
</feature>
<name>A0A6S7GXH0_PARCT</name>
<accession>A0A6S7GXH0</accession>
<protein>
    <submittedName>
        <fullName evidence="1">Uncharacterized protein</fullName>
    </submittedName>
</protein>